<evidence type="ECO:0000313" key="2">
    <source>
        <dbReference type="Proteomes" id="UP000186058"/>
    </source>
</evidence>
<name>A0ABX3EJS8_9BACL</name>
<dbReference type="RefSeq" id="WP_074108295.1">
    <property type="nucleotide sequence ID" value="NZ_LVWI01000052.1"/>
</dbReference>
<dbReference type="Proteomes" id="UP000186058">
    <property type="component" value="Unassembled WGS sequence"/>
</dbReference>
<dbReference type="Gene3D" id="1.10.287.1060">
    <property type="entry name" value="ESAT-6-like"/>
    <property type="match status" value="1"/>
</dbReference>
<organism evidence="1 2">
    <name type="scientific">Paenibacillus helianthi</name>
    <dbReference type="NCBI Taxonomy" id="1349432"/>
    <lineage>
        <taxon>Bacteria</taxon>
        <taxon>Bacillati</taxon>
        <taxon>Bacillota</taxon>
        <taxon>Bacilli</taxon>
        <taxon>Bacillales</taxon>
        <taxon>Paenibacillaceae</taxon>
        <taxon>Paenibacillus</taxon>
    </lineage>
</organism>
<comment type="caution">
    <text evidence="1">The sequence shown here is derived from an EMBL/GenBank/DDBJ whole genome shotgun (WGS) entry which is preliminary data.</text>
</comment>
<proteinExistence type="predicted"/>
<dbReference type="SUPFAM" id="SSF140453">
    <property type="entry name" value="EsxAB dimer-like"/>
    <property type="match status" value="1"/>
</dbReference>
<sequence>MDSGMVRGIAFNCHQLQPRAQECTDKMTGAIAGVSDYWVDLGGEEFKQHCMDWIGKMNKFKAAIALIESEMLKYADKLQGEEQAAAAAAAAASKMKGKTK</sequence>
<dbReference type="EMBL" id="LVWI01000052">
    <property type="protein sequence ID" value="OKP84636.1"/>
    <property type="molecule type" value="Genomic_DNA"/>
</dbReference>
<gene>
    <name evidence="1" type="ORF">A3844_19295</name>
</gene>
<reference evidence="1 2" key="1">
    <citation type="submission" date="2016-03" db="EMBL/GenBank/DDBJ databases">
        <authorList>
            <person name="Sant'Anna F.H."/>
            <person name="Ambrosini A."/>
            <person name="Souza R."/>
            <person name="Bach E."/>
            <person name="Fernandes G."/>
            <person name="Balsanelli E."/>
            <person name="Baura V.A."/>
            <person name="Souza E.M."/>
            <person name="Passaglia L."/>
        </authorList>
    </citation>
    <scope>NUCLEOTIDE SEQUENCE [LARGE SCALE GENOMIC DNA]</scope>
    <source>
        <strain evidence="1 2">P26E</strain>
    </source>
</reference>
<protein>
    <recommendedName>
        <fullName evidence="3">WXG100 family type VII secretion target</fullName>
    </recommendedName>
</protein>
<accession>A0ABX3EJS8</accession>
<evidence type="ECO:0000313" key="1">
    <source>
        <dbReference type="EMBL" id="OKP84636.1"/>
    </source>
</evidence>
<evidence type="ECO:0008006" key="3">
    <source>
        <dbReference type="Google" id="ProtNLM"/>
    </source>
</evidence>
<keyword evidence="2" id="KW-1185">Reference proteome</keyword>
<dbReference type="InterPro" id="IPR036689">
    <property type="entry name" value="ESAT-6-like_sf"/>
</dbReference>